<feature type="transmembrane region" description="Helical" evidence="1">
    <location>
        <begin position="978"/>
        <end position="997"/>
    </location>
</feature>
<dbReference type="PANTHER" id="PTHR32063">
    <property type="match status" value="1"/>
</dbReference>
<dbReference type="EMBL" id="CAKMMG010000004">
    <property type="protein sequence ID" value="CAH1209851.1"/>
    <property type="molecule type" value="Genomic_DNA"/>
</dbReference>
<sequence length="1046" mass="110908">MKSLINFSLRNKFAIWLLTIIIVFAGLYSGLTMKQETLPNISIPYLSVTTIYPGAAPEGVVNDVSKPLEQKLRNVDGVKMITSSSLENASSIQIEFDYGTNLDNATAAVREALNDVTLPDEAQKPTISRFSLSSLPVISLSLTDNGSADLEEMTRIAENDIRPALEDIEGVASVSIAGQYVKEVSLKFDQAKLKQYGLTEDTIKGIVQASSLRVPLGLFEMEKSQKAVVVDGNITTVDDLKNLSIPLVPSAGSTAPGTGAAGAAGAAGAGAAGAAAAPGLPTVKLGELAAIEVTGKSESISRTNGKESIGIQIVKANDANTVEVVNGVKDKTEELKQQYKDLELTVLLDQGKPIEDSVNTMLSKAAFGALFAVLIILLFLRNIRSTIISIISIPLSLLIAVLCLRQMDITLNMMTLGAMTVAIGRVVDDSIVVIENIYRRMTLSGEKLRGRELISAATREMFVPIMSSTIVTIAVFLPLAFVSGMVGELFLPFALTMVFSLIASLVVAITLVPALAHSLFRNGLKKGKKNHVEKPGKMAVGYQKILNWCLSHKLITFGVAVLLLVGSLFLIKPIGVSFMPSQEDKSVIMTFSPKAGQTAEDVQQQGLKAEKFILAQEHVVNMQYSIGGSGFMGMGSNNSGLFYITYDSDTPDFETVKEELIENLTKEVPDGVWGDMSGMAGGGLGGNTLTVNIFGDTLDQLKPVADEIAGIVNADTKNFKDGETSLSESYEQYTVVADQAKLSSLGLTAGQIAMKLSPVNTRPVLTEVAVDGKNYNVYIEADTNKYSSIQEMEAATLTSPLGFTVPVSQVATIEKGTSPDTITRIDGKMSVDVTADIIASDVNSASNSVKEKVEALDLPDGVTVSFGGVTEQINETFGQLGIAMAAAIAIVYFVLVVTFGGGLAPFAILFSLPFTVIGALVALLLAGETLNVSALMGALMLIGIVVTNAIVLIDRVIHKEKEGLSTRQALLEAGGTRLRPILMTALATIGALLPLVTGLENSAGIISKGLGVTVIGGLVSSTLLTLVVVPVVYEFLMKFRSKRVEE</sequence>
<dbReference type="Gene3D" id="1.20.1640.10">
    <property type="entry name" value="Multidrug efflux transporter AcrB transmembrane domain"/>
    <property type="match status" value="2"/>
</dbReference>
<dbReference type="RefSeq" id="WP_236334973.1">
    <property type="nucleotide sequence ID" value="NZ_CAKMMG010000004.1"/>
</dbReference>
<dbReference type="Gene3D" id="3.30.70.1430">
    <property type="entry name" value="Multidrug efflux transporter AcrB pore domain"/>
    <property type="match status" value="2"/>
</dbReference>
<dbReference type="InterPro" id="IPR027463">
    <property type="entry name" value="AcrB_DN_DC_subdom"/>
</dbReference>
<dbReference type="Proteomes" id="UP000838324">
    <property type="component" value="Unassembled WGS sequence"/>
</dbReference>
<feature type="transmembrane region" description="Helical" evidence="1">
    <location>
        <begin position="1009"/>
        <end position="1033"/>
    </location>
</feature>
<reference evidence="2" key="1">
    <citation type="submission" date="2022-01" db="EMBL/GenBank/DDBJ databases">
        <authorList>
            <person name="Criscuolo A."/>
        </authorList>
    </citation>
    <scope>NUCLEOTIDE SEQUENCE</scope>
    <source>
        <strain evidence="2">CIP111892</strain>
    </source>
</reference>
<dbReference type="SUPFAM" id="SSF82866">
    <property type="entry name" value="Multidrug efflux transporter AcrB transmembrane domain"/>
    <property type="match status" value="2"/>
</dbReference>
<keyword evidence="3" id="KW-1185">Reference proteome</keyword>
<evidence type="ECO:0000313" key="3">
    <source>
        <dbReference type="Proteomes" id="UP000838324"/>
    </source>
</evidence>
<feature type="transmembrane region" description="Helical" evidence="1">
    <location>
        <begin position="554"/>
        <end position="571"/>
    </location>
</feature>
<feature type="transmembrane region" description="Helical" evidence="1">
    <location>
        <begin position="932"/>
        <end position="957"/>
    </location>
</feature>
<dbReference type="SUPFAM" id="SSF82714">
    <property type="entry name" value="Multidrug efflux transporter AcrB TolC docking domain, DN and DC subdomains"/>
    <property type="match status" value="2"/>
</dbReference>
<feature type="transmembrane region" description="Helical" evidence="1">
    <location>
        <begin position="493"/>
        <end position="520"/>
    </location>
</feature>
<gene>
    <name evidence="2" type="primary">swrC_2</name>
    <name evidence="2" type="ORF">PAECIP111892_03328</name>
</gene>
<accession>A0ABM9CE11</accession>
<comment type="caution">
    <text evidence="2">The sequence shown here is derived from an EMBL/GenBank/DDBJ whole genome shotgun (WGS) entry which is preliminary data.</text>
</comment>
<dbReference type="Gene3D" id="3.30.2090.10">
    <property type="entry name" value="Multidrug efflux transporter AcrB TolC docking domain, DN and DC subdomains"/>
    <property type="match status" value="2"/>
</dbReference>
<dbReference type="PANTHER" id="PTHR32063:SF0">
    <property type="entry name" value="SWARMING MOTILITY PROTEIN SWRC"/>
    <property type="match status" value="1"/>
</dbReference>
<dbReference type="Pfam" id="PF00873">
    <property type="entry name" value="ACR_tran"/>
    <property type="match status" value="2"/>
</dbReference>
<protein>
    <submittedName>
        <fullName evidence="2">Swarming motility protein SwrC</fullName>
    </submittedName>
</protein>
<evidence type="ECO:0000313" key="2">
    <source>
        <dbReference type="EMBL" id="CAH1209851.1"/>
    </source>
</evidence>
<dbReference type="PRINTS" id="PR00702">
    <property type="entry name" value="ACRIFLAVINRP"/>
</dbReference>
<feature type="transmembrane region" description="Helical" evidence="1">
    <location>
        <begin position="461"/>
        <end position="481"/>
    </location>
</feature>
<feature type="transmembrane region" description="Helical" evidence="1">
    <location>
        <begin position="13"/>
        <end position="31"/>
    </location>
</feature>
<dbReference type="SUPFAM" id="SSF82693">
    <property type="entry name" value="Multidrug efflux transporter AcrB pore domain, PN1, PN2, PC1 and PC2 subdomains"/>
    <property type="match status" value="2"/>
</dbReference>
<keyword evidence="1" id="KW-0472">Membrane</keyword>
<feature type="transmembrane region" description="Helical" evidence="1">
    <location>
        <begin position="361"/>
        <end position="380"/>
    </location>
</feature>
<name>A0ABM9CE11_9BACL</name>
<keyword evidence="1" id="KW-0812">Transmembrane</keyword>
<organism evidence="2 3">
    <name type="scientific">Paenibacillus auburnensis</name>
    <dbReference type="NCBI Taxonomy" id="2905649"/>
    <lineage>
        <taxon>Bacteria</taxon>
        <taxon>Bacillati</taxon>
        <taxon>Bacillota</taxon>
        <taxon>Bacilli</taxon>
        <taxon>Bacillales</taxon>
        <taxon>Paenibacillaceae</taxon>
        <taxon>Paenibacillus</taxon>
    </lineage>
</organism>
<dbReference type="Gene3D" id="3.30.70.1320">
    <property type="entry name" value="Multidrug efflux transporter AcrB pore domain like"/>
    <property type="match status" value="1"/>
</dbReference>
<dbReference type="Gene3D" id="3.30.70.1440">
    <property type="entry name" value="Multidrug efflux transporter AcrB pore domain"/>
    <property type="match status" value="1"/>
</dbReference>
<feature type="transmembrane region" description="Helical" evidence="1">
    <location>
        <begin position="880"/>
        <end position="899"/>
    </location>
</feature>
<feature type="transmembrane region" description="Helical" evidence="1">
    <location>
        <begin position="906"/>
        <end position="926"/>
    </location>
</feature>
<feature type="transmembrane region" description="Helical" evidence="1">
    <location>
        <begin position="386"/>
        <end position="404"/>
    </location>
</feature>
<proteinExistence type="predicted"/>
<evidence type="ECO:0000256" key="1">
    <source>
        <dbReference type="SAM" id="Phobius"/>
    </source>
</evidence>
<keyword evidence="1" id="KW-1133">Transmembrane helix</keyword>
<dbReference type="InterPro" id="IPR001036">
    <property type="entry name" value="Acrflvin-R"/>
</dbReference>